<evidence type="ECO:0000313" key="3">
    <source>
        <dbReference type="Proteomes" id="UP001642540"/>
    </source>
</evidence>
<sequence>METSNGTNWIQTESIILNHFRDFTVQFLWDQYTELSLAIFARCIALQCILLNFEWIYFEQIARNASTRKRETKIQEDTLKLILETNSFSDAKPSFGVADLLLVSDSTFAVHSQSKNRILETLFVELYQFTPIQIPTAVIFSKPAELETFVNPKRRLVMPIFSDKIILSVDLHRNLVNIGCFACGNTFIPRDYPTTGDTVYEIQFEPLWKYSVSSMGNLKQPWERLHSTIYFGSDNLELKCPSFSFYEIEPGKLTGELCKTFESILFEQDTGRLSRLSAAGNFLVTVFIFSTIVFRNFYTSTLYAFMAAEEVPTEYPKNIHELLNQSD</sequence>
<keyword evidence="1" id="KW-0472">Membrane</keyword>
<keyword evidence="3" id="KW-1185">Reference proteome</keyword>
<dbReference type="Proteomes" id="UP001642540">
    <property type="component" value="Unassembled WGS sequence"/>
</dbReference>
<comment type="caution">
    <text evidence="2">The sequence shown here is derived from an EMBL/GenBank/DDBJ whole genome shotgun (WGS) entry which is preliminary data.</text>
</comment>
<gene>
    <name evidence="2" type="ORF">ODALV1_LOCUS23741</name>
</gene>
<evidence type="ECO:0000313" key="2">
    <source>
        <dbReference type="EMBL" id="CAL8130473.1"/>
    </source>
</evidence>
<accession>A0ABP1RLX2</accession>
<feature type="non-terminal residue" evidence="2">
    <location>
        <position position="327"/>
    </location>
</feature>
<feature type="transmembrane region" description="Helical" evidence="1">
    <location>
        <begin position="278"/>
        <end position="298"/>
    </location>
</feature>
<reference evidence="2 3" key="1">
    <citation type="submission" date="2024-08" db="EMBL/GenBank/DDBJ databases">
        <authorList>
            <person name="Cucini C."/>
            <person name="Frati F."/>
        </authorList>
    </citation>
    <scope>NUCLEOTIDE SEQUENCE [LARGE SCALE GENOMIC DNA]</scope>
</reference>
<proteinExistence type="predicted"/>
<dbReference type="EMBL" id="CAXLJM020000082">
    <property type="protein sequence ID" value="CAL8130473.1"/>
    <property type="molecule type" value="Genomic_DNA"/>
</dbReference>
<keyword evidence="1" id="KW-1133">Transmembrane helix</keyword>
<evidence type="ECO:0000256" key="1">
    <source>
        <dbReference type="SAM" id="Phobius"/>
    </source>
</evidence>
<name>A0ABP1RLX2_9HEXA</name>
<keyword evidence="1" id="KW-0812">Transmembrane</keyword>
<organism evidence="2 3">
    <name type="scientific">Orchesella dallaii</name>
    <dbReference type="NCBI Taxonomy" id="48710"/>
    <lineage>
        <taxon>Eukaryota</taxon>
        <taxon>Metazoa</taxon>
        <taxon>Ecdysozoa</taxon>
        <taxon>Arthropoda</taxon>
        <taxon>Hexapoda</taxon>
        <taxon>Collembola</taxon>
        <taxon>Entomobryomorpha</taxon>
        <taxon>Entomobryoidea</taxon>
        <taxon>Orchesellidae</taxon>
        <taxon>Orchesellinae</taxon>
        <taxon>Orchesella</taxon>
    </lineage>
</organism>
<protein>
    <submittedName>
        <fullName evidence="2">Uncharacterized protein</fullName>
    </submittedName>
</protein>